<protein>
    <recommendedName>
        <fullName evidence="1">BON domain-containing protein</fullName>
    </recommendedName>
</protein>
<dbReference type="Gene3D" id="3.30.1340.30">
    <property type="match status" value="1"/>
</dbReference>
<sequence length="62" mass="6581">MPKSAVKLKEDVLGELDWEPAVTEAEIGVTVKDGAVTLTGTVPSYLEKVAAKWRTACVPAPL</sequence>
<comment type="caution">
    <text evidence="2">The sequence shown here is derived from an EMBL/GenBank/DDBJ whole genome shotgun (WGS) entry which is preliminary data.</text>
</comment>
<name>X1BYQ4_9ZZZZ</name>
<feature type="domain" description="BON" evidence="1">
    <location>
        <begin position="7"/>
        <end position="51"/>
    </location>
</feature>
<dbReference type="EMBL" id="BART01013214">
    <property type="protein sequence ID" value="GAG89328.1"/>
    <property type="molecule type" value="Genomic_DNA"/>
</dbReference>
<dbReference type="InterPro" id="IPR007055">
    <property type="entry name" value="BON_dom"/>
</dbReference>
<reference evidence="2" key="1">
    <citation type="journal article" date="2014" name="Front. Microbiol.">
        <title>High frequency of phylogenetically diverse reductive dehalogenase-homologous genes in deep subseafloor sedimentary metagenomes.</title>
        <authorList>
            <person name="Kawai M."/>
            <person name="Futagami T."/>
            <person name="Toyoda A."/>
            <person name="Takaki Y."/>
            <person name="Nishi S."/>
            <person name="Hori S."/>
            <person name="Arai W."/>
            <person name="Tsubouchi T."/>
            <person name="Morono Y."/>
            <person name="Uchiyama I."/>
            <person name="Ito T."/>
            <person name="Fujiyama A."/>
            <person name="Inagaki F."/>
            <person name="Takami H."/>
        </authorList>
    </citation>
    <scope>NUCLEOTIDE SEQUENCE</scope>
    <source>
        <strain evidence="2">Expedition CK06-06</strain>
    </source>
</reference>
<dbReference type="AlphaFoldDB" id="X1BYQ4"/>
<organism evidence="2">
    <name type="scientific">marine sediment metagenome</name>
    <dbReference type="NCBI Taxonomy" id="412755"/>
    <lineage>
        <taxon>unclassified sequences</taxon>
        <taxon>metagenomes</taxon>
        <taxon>ecological metagenomes</taxon>
    </lineage>
</organism>
<evidence type="ECO:0000259" key="1">
    <source>
        <dbReference type="Pfam" id="PF04972"/>
    </source>
</evidence>
<gene>
    <name evidence="2" type="ORF">S01H4_27154</name>
</gene>
<proteinExistence type="predicted"/>
<dbReference type="Pfam" id="PF04972">
    <property type="entry name" value="BON"/>
    <property type="match status" value="1"/>
</dbReference>
<evidence type="ECO:0000313" key="2">
    <source>
        <dbReference type="EMBL" id="GAG89328.1"/>
    </source>
</evidence>
<accession>X1BYQ4</accession>